<gene>
    <name evidence="3" type="ORF">TSUD_138150</name>
</gene>
<dbReference type="InterPro" id="IPR049224">
    <property type="entry name" value="DUF6821"/>
</dbReference>
<feature type="domain" description="DUF6821" evidence="2">
    <location>
        <begin position="85"/>
        <end position="116"/>
    </location>
</feature>
<evidence type="ECO:0000256" key="1">
    <source>
        <dbReference type="SAM" id="Phobius"/>
    </source>
</evidence>
<reference evidence="4" key="1">
    <citation type="journal article" date="2017" name="Front. Plant Sci.">
        <title>Climate Clever Clovers: New Paradigm to Reduce the Environmental Footprint of Ruminants by Breeding Low Methanogenic Forages Utilizing Haplotype Variation.</title>
        <authorList>
            <person name="Kaur P."/>
            <person name="Appels R."/>
            <person name="Bayer P.E."/>
            <person name="Keeble-Gagnere G."/>
            <person name="Wang J."/>
            <person name="Hirakawa H."/>
            <person name="Shirasawa K."/>
            <person name="Vercoe P."/>
            <person name="Stefanova K."/>
            <person name="Durmic Z."/>
            <person name="Nichols P."/>
            <person name="Revell C."/>
            <person name="Isobe S.N."/>
            <person name="Edwards D."/>
            <person name="Erskine W."/>
        </authorList>
    </citation>
    <scope>NUCLEOTIDE SEQUENCE [LARGE SCALE GENOMIC DNA]</scope>
    <source>
        <strain evidence="4">cv. Daliak</strain>
    </source>
</reference>
<dbReference type="AlphaFoldDB" id="A0A2Z6P2S0"/>
<organism evidence="3 4">
    <name type="scientific">Trifolium subterraneum</name>
    <name type="common">Subterranean clover</name>
    <dbReference type="NCBI Taxonomy" id="3900"/>
    <lineage>
        <taxon>Eukaryota</taxon>
        <taxon>Viridiplantae</taxon>
        <taxon>Streptophyta</taxon>
        <taxon>Embryophyta</taxon>
        <taxon>Tracheophyta</taxon>
        <taxon>Spermatophyta</taxon>
        <taxon>Magnoliopsida</taxon>
        <taxon>eudicotyledons</taxon>
        <taxon>Gunneridae</taxon>
        <taxon>Pentapetalae</taxon>
        <taxon>rosids</taxon>
        <taxon>fabids</taxon>
        <taxon>Fabales</taxon>
        <taxon>Fabaceae</taxon>
        <taxon>Papilionoideae</taxon>
        <taxon>50 kb inversion clade</taxon>
        <taxon>NPAAA clade</taxon>
        <taxon>Hologalegina</taxon>
        <taxon>IRL clade</taxon>
        <taxon>Trifolieae</taxon>
        <taxon>Trifolium</taxon>
    </lineage>
</organism>
<dbReference type="PANTHER" id="PTHR33646:SF2">
    <property type="entry name" value="F20H23.8 PROTEIN"/>
    <property type="match status" value="1"/>
</dbReference>
<dbReference type="Proteomes" id="UP000242715">
    <property type="component" value="Unassembled WGS sequence"/>
</dbReference>
<dbReference type="OrthoDB" id="766965at2759"/>
<dbReference type="Pfam" id="PF20705">
    <property type="entry name" value="DUF6821"/>
    <property type="match status" value="2"/>
</dbReference>
<accession>A0A2Z6P2S0</accession>
<evidence type="ECO:0000313" key="3">
    <source>
        <dbReference type="EMBL" id="GAU50026.1"/>
    </source>
</evidence>
<keyword evidence="1" id="KW-0472">Membrane</keyword>
<sequence length="236" mass="26808">MDLDEWESISNDGYLDFNEDGEKKIFLGKGSESAFEMEYLYPTSPRKQNQLVPLQIPLDLKIGNTSNDVLLKDITKNQSFESDQEENVSQVFFKIKENEFVDMKIESPKSSSSKEIINSPRMIVEKDVFGDNGEDSSWEEENNSGFNLWKWSLSGVGAICTFGVVAASICVLFFGSQQRKKNQHDKKMRFQIYTDDKRIKQVVQHATKLNEAIAVVRGAPITRAHITVGGNYDVFD</sequence>
<evidence type="ECO:0000313" key="4">
    <source>
        <dbReference type="Proteomes" id="UP000242715"/>
    </source>
</evidence>
<dbReference type="PANTHER" id="PTHR33646">
    <property type="entry name" value="GB|AAF00631.1"/>
    <property type="match status" value="1"/>
</dbReference>
<dbReference type="InterPro" id="IPR045883">
    <property type="entry name" value="At4g13530-like"/>
</dbReference>
<feature type="transmembrane region" description="Helical" evidence="1">
    <location>
        <begin position="151"/>
        <end position="174"/>
    </location>
</feature>
<keyword evidence="1" id="KW-0812">Transmembrane</keyword>
<feature type="domain" description="DUF6821" evidence="2">
    <location>
        <begin position="117"/>
        <end position="233"/>
    </location>
</feature>
<name>A0A2Z6P2S0_TRISU</name>
<dbReference type="EMBL" id="DF974676">
    <property type="protein sequence ID" value="GAU50026.1"/>
    <property type="molecule type" value="Genomic_DNA"/>
</dbReference>
<evidence type="ECO:0000259" key="2">
    <source>
        <dbReference type="Pfam" id="PF20705"/>
    </source>
</evidence>
<proteinExistence type="predicted"/>
<keyword evidence="1" id="KW-1133">Transmembrane helix</keyword>
<protein>
    <recommendedName>
        <fullName evidence="2">DUF6821 domain-containing protein</fullName>
    </recommendedName>
</protein>
<keyword evidence="4" id="KW-1185">Reference proteome</keyword>